<evidence type="ECO:0000313" key="1">
    <source>
        <dbReference type="EMBL" id="GFO28932.1"/>
    </source>
</evidence>
<proteinExistence type="predicted"/>
<organism evidence="1 2">
    <name type="scientific">Plakobranchus ocellatus</name>
    <dbReference type="NCBI Taxonomy" id="259542"/>
    <lineage>
        <taxon>Eukaryota</taxon>
        <taxon>Metazoa</taxon>
        <taxon>Spiralia</taxon>
        <taxon>Lophotrochozoa</taxon>
        <taxon>Mollusca</taxon>
        <taxon>Gastropoda</taxon>
        <taxon>Heterobranchia</taxon>
        <taxon>Euthyneura</taxon>
        <taxon>Panpulmonata</taxon>
        <taxon>Sacoglossa</taxon>
        <taxon>Placobranchoidea</taxon>
        <taxon>Plakobranchidae</taxon>
        <taxon>Plakobranchus</taxon>
    </lineage>
</organism>
<dbReference type="AlphaFoldDB" id="A0AAV4CBK9"/>
<sequence length="113" mass="13265">MQSCFFFEQSSWRPQLLYCRILLLEADQLATINSTVPLYCRHPQRSSCYLTKLVCGHRRIHYHRHVMFLRASCSFHVPNVFPTMASLMALGMHNSFTISVRRPQVDHCHLSQQ</sequence>
<accession>A0AAV4CBK9</accession>
<dbReference type="Proteomes" id="UP000735302">
    <property type="component" value="Unassembled WGS sequence"/>
</dbReference>
<keyword evidence="2" id="KW-1185">Reference proteome</keyword>
<gene>
    <name evidence="1" type="ORF">PoB_005543700</name>
</gene>
<evidence type="ECO:0000313" key="2">
    <source>
        <dbReference type="Proteomes" id="UP000735302"/>
    </source>
</evidence>
<protein>
    <submittedName>
        <fullName evidence="1">Uncharacterized protein</fullName>
    </submittedName>
</protein>
<name>A0AAV4CBK9_9GAST</name>
<comment type="caution">
    <text evidence="1">The sequence shown here is derived from an EMBL/GenBank/DDBJ whole genome shotgun (WGS) entry which is preliminary data.</text>
</comment>
<dbReference type="EMBL" id="BLXT01006100">
    <property type="protein sequence ID" value="GFO28932.1"/>
    <property type="molecule type" value="Genomic_DNA"/>
</dbReference>
<reference evidence="1 2" key="1">
    <citation type="journal article" date="2021" name="Elife">
        <title>Chloroplast acquisition without the gene transfer in kleptoplastic sea slugs, Plakobranchus ocellatus.</title>
        <authorList>
            <person name="Maeda T."/>
            <person name="Takahashi S."/>
            <person name="Yoshida T."/>
            <person name="Shimamura S."/>
            <person name="Takaki Y."/>
            <person name="Nagai Y."/>
            <person name="Toyoda A."/>
            <person name="Suzuki Y."/>
            <person name="Arimoto A."/>
            <person name="Ishii H."/>
            <person name="Satoh N."/>
            <person name="Nishiyama T."/>
            <person name="Hasebe M."/>
            <person name="Maruyama T."/>
            <person name="Minagawa J."/>
            <person name="Obokata J."/>
            <person name="Shigenobu S."/>
        </authorList>
    </citation>
    <scope>NUCLEOTIDE SEQUENCE [LARGE SCALE GENOMIC DNA]</scope>
</reference>